<dbReference type="OrthoDB" id="26681at2759"/>
<dbReference type="RefSeq" id="XP_007444234.2">
    <property type="nucleotide sequence ID" value="XM_007444172.2"/>
</dbReference>
<dbReference type="AlphaFoldDB" id="A0A9F2REL4"/>
<keyword evidence="2" id="KW-1185">Reference proteome</keyword>
<feature type="compositionally biased region" description="Basic and acidic residues" evidence="1">
    <location>
        <begin position="630"/>
        <end position="641"/>
    </location>
</feature>
<feature type="non-terminal residue" evidence="3">
    <location>
        <position position="796"/>
    </location>
</feature>
<feature type="compositionally biased region" description="Polar residues" evidence="1">
    <location>
        <begin position="297"/>
        <end position="320"/>
    </location>
</feature>
<evidence type="ECO:0000313" key="2">
    <source>
        <dbReference type="Proteomes" id="UP000695026"/>
    </source>
</evidence>
<feature type="compositionally biased region" description="Basic and acidic residues" evidence="1">
    <location>
        <begin position="61"/>
        <end position="85"/>
    </location>
</feature>
<feature type="compositionally biased region" description="Polar residues" evidence="1">
    <location>
        <begin position="246"/>
        <end position="266"/>
    </location>
</feature>
<feature type="region of interest" description="Disordered" evidence="1">
    <location>
        <begin position="210"/>
        <end position="266"/>
    </location>
</feature>
<feature type="region of interest" description="Disordered" evidence="1">
    <location>
        <begin position="590"/>
        <end position="663"/>
    </location>
</feature>
<reference evidence="3" key="1">
    <citation type="submission" date="2025-08" db="UniProtKB">
        <authorList>
            <consortium name="RefSeq"/>
        </authorList>
    </citation>
    <scope>IDENTIFICATION</scope>
    <source>
        <tissue evidence="3">Liver</tissue>
    </source>
</reference>
<organism evidence="2 3">
    <name type="scientific">Python bivittatus</name>
    <name type="common">Burmese python</name>
    <name type="synonym">Python molurus bivittatus</name>
    <dbReference type="NCBI Taxonomy" id="176946"/>
    <lineage>
        <taxon>Eukaryota</taxon>
        <taxon>Metazoa</taxon>
        <taxon>Chordata</taxon>
        <taxon>Craniata</taxon>
        <taxon>Vertebrata</taxon>
        <taxon>Euteleostomi</taxon>
        <taxon>Lepidosauria</taxon>
        <taxon>Squamata</taxon>
        <taxon>Bifurcata</taxon>
        <taxon>Unidentata</taxon>
        <taxon>Episquamata</taxon>
        <taxon>Toxicofera</taxon>
        <taxon>Serpentes</taxon>
        <taxon>Henophidia</taxon>
        <taxon>Pythonidae</taxon>
        <taxon>Python</taxon>
    </lineage>
</organism>
<sequence length="796" mass="86838">MFREYEEKGDEGCNVGPSSILRTVSGVSKDAEVTEKLHHLEIKEIDISTADVNNSSMKNRVLRDESRLSDSEEHSNSETRKEKTNIENAQKTPDLNKAPGLDLPLQAPVTKQSSESTAEITGINHEEKEVTATDAQLPLENVAEETLESPEILENVTPEVYVEEDEDFVDLKEETNLALTSEECAPKPIEEHAASSKGPVSIDVPKIVEGSAETEQQDCLPEISGPEINRAQSNSDTENNIDDKNTNQPETKTIVDNTQPQTSETLIASDKKIARLDVSSIASDTERLELKPHANPEVNQPPGTIPETSRQYDSSDQNVVTAADGQRRDSRSTMFRIPEFRWSQMHQRLLTDLLFSIETDVQMWRSHSTKTVMDFVNSSDNVIFVHNTIHLISQVMDNMIMACGGILPLLSAATSATHELESIEPTQGLSVEASVTFLQRLISLVDVLIFASSLGFTEIESEKNMSSGGILRQCLRLVCAVAVRNCLECQQQHVLMKAGGENVKHQKTIQSLIAAGRTGAKSPVDIVTGGISPIRDIDRLLQDMDINRLRAVVFRDIEDSKQAQFLALAVVYFISVLMVSKYRDILEPQDERRQVQPAQSPKIDEEKRPETISTLSREPAEESESVMSPQRRDSGIEEEARSGSGPNSEVVIEPEKQSISTGPDAISEILCTLSSEVNISQENRNEVHSEVDGKIASSVQTAKNVNVKDILRSLVSAPADGATVDPTVLPPVFLGVLGDGAAAQPIQFQSFDRSVVVAPKKSMGSSAATINVPTNAVSVVSSSDSSQAADVTGGSP</sequence>
<evidence type="ECO:0000313" key="3">
    <source>
        <dbReference type="RefSeq" id="XP_007444234.2"/>
    </source>
</evidence>
<evidence type="ECO:0000256" key="1">
    <source>
        <dbReference type="SAM" id="MobiDB-lite"/>
    </source>
</evidence>
<dbReference type="Proteomes" id="UP000695026">
    <property type="component" value="Unplaced"/>
</dbReference>
<protein>
    <submittedName>
        <fullName evidence="3">Lipopolysaccharide-responsive and beige-like anchor protein</fullName>
    </submittedName>
</protein>
<accession>A0A9F2REL4</accession>
<dbReference type="GeneID" id="103056291"/>
<dbReference type="KEGG" id="pbi:103056291"/>
<name>A0A9F2REL4_PYTBI</name>
<feature type="region of interest" description="Disordered" evidence="1">
    <location>
        <begin position="57"/>
        <end position="102"/>
    </location>
</feature>
<feature type="region of interest" description="Disordered" evidence="1">
    <location>
        <begin position="286"/>
        <end position="330"/>
    </location>
</feature>
<gene>
    <name evidence="3" type="primary">LOC103056291</name>
</gene>
<proteinExistence type="predicted"/>